<gene>
    <name evidence="2" type="ORF">ACFOZY_01590</name>
</gene>
<keyword evidence="1" id="KW-0472">Membrane</keyword>
<sequence>MAARFIRISAVYFAIGVLLGMYMSMAHNYVLTGVHVHINLLGWASMALAGIIYHLYPAAVNNKLAKFHFWGANIGLPIMMLGLAALLLTGSAAFTPAISIGATIVVLSVLVFVYNVLKNVKSA</sequence>
<feature type="transmembrane region" description="Helical" evidence="1">
    <location>
        <begin position="36"/>
        <end position="55"/>
    </location>
</feature>
<dbReference type="InterPro" id="IPR036927">
    <property type="entry name" value="Cyt_c_oxase-like_su1_sf"/>
</dbReference>
<evidence type="ECO:0000256" key="1">
    <source>
        <dbReference type="SAM" id="Phobius"/>
    </source>
</evidence>
<keyword evidence="3" id="KW-1185">Reference proteome</keyword>
<proteinExistence type="predicted"/>
<organism evidence="2 3">
    <name type="scientific">Chungangia koreensis</name>
    <dbReference type="NCBI Taxonomy" id="752657"/>
    <lineage>
        <taxon>Bacteria</taxon>
        <taxon>Bacillati</taxon>
        <taxon>Bacillota</taxon>
        <taxon>Bacilli</taxon>
        <taxon>Lactobacillales</taxon>
        <taxon>Chungangia</taxon>
    </lineage>
</organism>
<feature type="transmembrane region" description="Helical" evidence="1">
    <location>
        <begin position="12"/>
        <end position="30"/>
    </location>
</feature>
<dbReference type="Proteomes" id="UP001595817">
    <property type="component" value="Unassembled WGS sequence"/>
</dbReference>
<comment type="caution">
    <text evidence="2">The sequence shown here is derived from an EMBL/GenBank/DDBJ whole genome shotgun (WGS) entry which is preliminary data.</text>
</comment>
<feature type="transmembrane region" description="Helical" evidence="1">
    <location>
        <begin position="94"/>
        <end position="117"/>
    </location>
</feature>
<evidence type="ECO:0000313" key="2">
    <source>
        <dbReference type="EMBL" id="MFC4409121.1"/>
    </source>
</evidence>
<keyword evidence="1" id="KW-0812">Transmembrane</keyword>
<dbReference type="RefSeq" id="WP_378151539.1">
    <property type="nucleotide sequence ID" value="NZ_JBHSEC010000001.1"/>
</dbReference>
<dbReference type="Gene3D" id="1.20.210.10">
    <property type="entry name" value="Cytochrome c oxidase-like, subunit I domain"/>
    <property type="match status" value="1"/>
</dbReference>
<feature type="transmembrane region" description="Helical" evidence="1">
    <location>
        <begin position="67"/>
        <end position="88"/>
    </location>
</feature>
<name>A0ABV8X058_9LACT</name>
<protein>
    <recommendedName>
        <fullName evidence="4">Cytochrome-c oxidase</fullName>
    </recommendedName>
</protein>
<accession>A0ABV8X058</accession>
<reference evidence="3" key="1">
    <citation type="journal article" date="2019" name="Int. J. Syst. Evol. Microbiol.">
        <title>The Global Catalogue of Microorganisms (GCM) 10K type strain sequencing project: providing services to taxonomists for standard genome sequencing and annotation.</title>
        <authorList>
            <consortium name="The Broad Institute Genomics Platform"/>
            <consortium name="The Broad Institute Genome Sequencing Center for Infectious Disease"/>
            <person name="Wu L."/>
            <person name="Ma J."/>
        </authorList>
    </citation>
    <scope>NUCLEOTIDE SEQUENCE [LARGE SCALE GENOMIC DNA]</scope>
    <source>
        <strain evidence="3">CCUG 59778</strain>
    </source>
</reference>
<keyword evidence="1" id="KW-1133">Transmembrane helix</keyword>
<evidence type="ECO:0000313" key="3">
    <source>
        <dbReference type="Proteomes" id="UP001595817"/>
    </source>
</evidence>
<evidence type="ECO:0008006" key="4">
    <source>
        <dbReference type="Google" id="ProtNLM"/>
    </source>
</evidence>
<dbReference type="SUPFAM" id="SSF81442">
    <property type="entry name" value="Cytochrome c oxidase subunit I-like"/>
    <property type="match status" value="1"/>
</dbReference>
<dbReference type="EMBL" id="JBHSEC010000001">
    <property type="protein sequence ID" value="MFC4409121.1"/>
    <property type="molecule type" value="Genomic_DNA"/>
</dbReference>